<name>A0A026X2D9_OOCBI</name>
<dbReference type="PANTHER" id="PTHR35374:SF1">
    <property type="entry name" value="PROTEIN KINASE DOMAIN-CONTAINING PROTEIN"/>
    <property type="match status" value="1"/>
</dbReference>
<protein>
    <recommendedName>
        <fullName evidence="2">DUF8207 domain-containing protein</fullName>
    </recommendedName>
</protein>
<evidence type="ECO:0000259" key="2">
    <source>
        <dbReference type="Pfam" id="PF26634"/>
    </source>
</evidence>
<feature type="region of interest" description="Disordered" evidence="1">
    <location>
        <begin position="47"/>
        <end position="71"/>
    </location>
</feature>
<proteinExistence type="predicted"/>
<gene>
    <name evidence="3" type="ORF">X777_03758</name>
</gene>
<dbReference type="Pfam" id="PF26634">
    <property type="entry name" value="DUF8207"/>
    <property type="match status" value="1"/>
</dbReference>
<dbReference type="PANTHER" id="PTHR35374">
    <property type="entry name" value="CYCLIN-DEPENDENT KINASE 11A-LIKE"/>
    <property type="match status" value="1"/>
</dbReference>
<evidence type="ECO:0000313" key="4">
    <source>
        <dbReference type="Proteomes" id="UP000053097"/>
    </source>
</evidence>
<keyword evidence="4" id="KW-1185">Reference proteome</keyword>
<dbReference type="InterPro" id="IPR058520">
    <property type="entry name" value="DUF8207"/>
</dbReference>
<dbReference type="AlphaFoldDB" id="A0A026X2D9"/>
<evidence type="ECO:0000256" key="1">
    <source>
        <dbReference type="SAM" id="MobiDB-lite"/>
    </source>
</evidence>
<dbReference type="OrthoDB" id="7552280at2759"/>
<accession>A0A026X2D9</accession>
<organism evidence="3 4">
    <name type="scientific">Ooceraea biroi</name>
    <name type="common">Clonal raider ant</name>
    <name type="synonym">Cerapachys biroi</name>
    <dbReference type="NCBI Taxonomy" id="2015173"/>
    <lineage>
        <taxon>Eukaryota</taxon>
        <taxon>Metazoa</taxon>
        <taxon>Ecdysozoa</taxon>
        <taxon>Arthropoda</taxon>
        <taxon>Hexapoda</taxon>
        <taxon>Insecta</taxon>
        <taxon>Pterygota</taxon>
        <taxon>Neoptera</taxon>
        <taxon>Endopterygota</taxon>
        <taxon>Hymenoptera</taxon>
        <taxon>Apocrita</taxon>
        <taxon>Aculeata</taxon>
        <taxon>Formicoidea</taxon>
        <taxon>Formicidae</taxon>
        <taxon>Dorylinae</taxon>
        <taxon>Ooceraea</taxon>
    </lineage>
</organism>
<evidence type="ECO:0000313" key="3">
    <source>
        <dbReference type="EMBL" id="EZA62151.1"/>
    </source>
</evidence>
<dbReference type="EMBL" id="KK107030">
    <property type="protein sequence ID" value="EZA62151.1"/>
    <property type="molecule type" value="Genomic_DNA"/>
</dbReference>
<feature type="region of interest" description="Disordered" evidence="1">
    <location>
        <begin position="87"/>
        <end position="107"/>
    </location>
</feature>
<reference evidence="3 4" key="1">
    <citation type="journal article" date="2014" name="Curr. Biol.">
        <title>The genome of the clonal raider ant Cerapachys biroi.</title>
        <authorList>
            <person name="Oxley P.R."/>
            <person name="Ji L."/>
            <person name="Fetter-Pruneda I."/>
            <person name="McKenzie S.K."/>
            <person name="Li C."/>
            <person name="Hu H."/>
            <person name="Zhang G."/>
            <person name="Kronauer D.J."/>
        </authorList>
    </citation>
    <scope>NUCLEOTIDE SEQUENCE [LARGE SCALE GENOMIC DNA]</scope>
</reference>
<dbReference type="Proteomes" id="UP000053097">
    <property type="component" value="Unassembled WGS sequence"/>
</dbReference>
<sequence length="437" mass="49904">MVKEIAKTSDSIRKKHRALKTGKMVEDAALERHFRPIIEPLQKLVDNTTDDTSSPLIQTDESMRNTNDTESETLFPQREINVVHNKRKLSLSASPRTSPPKRKQVPLNMTTSTPIEVAPIRGKPGDRESGIDDVYSVYLGQDEMMFGNKRFDVDTRDNIFVDGVRYIGIPGFYELIFMKRSNKAMYTANDMQTYKSMLLTTNTHRRKHIAHGQVKSNKGYKYNRVIAPLLPIVPKKRSGRGLPCDVTLNDNVIDYVHWNDPNELVDRLRLLEASRQAGNNIHDNEILSIIEELRGAGLILIKQYINKTNQSIVCTNMPINKFGVLLERRKAPMNNPYYQFSGVVRNYVRENTLCCHAADFDAQSRKIRRVVQPEADSNAVNKLYVEQYVKMLRNQHAEVERKLSIAFEKDTQALWVAIKELRLLLSTTAASETATNG</sequence>
<feature type="domain" description="DUF8207" evidence="2">
    <location>
        <begin position="131"/>
        <end position="230"/>
    </location>
</feature>